<feature type="domain" description="Homeobox" evidence="7">
    <location>
        <begin position="29"/>
        <end position="89"/>
    </location>
</feature>
<dbReference type="Proteomes" id="UP000076761">
    <property type="component" value="Unassembled WGS sequence"/>
</dbReference>
<feature type="region of interest" description="Disordered" evidence="6">
    <location>
        <begin position="243"/>
        <end position="330"/>
    </location>
</feature>
<feature type="DNA-binding region" description="Homeobox" evidence="4">
    <location>
        <begin position="31"/>
        <end position="90"/>
    </location>
</feature>
<keyword evidence="1 4" id="KW-0238">DNA-binding</keyword>
<feature type="compositionally biased region" description="Polar residues" evidence="6">
    <location>
        <begin position="429"/>
        <end position="438"/>
    </location>
</feature>
<dbReference type="GO" id="GO:0000981">
    <property type="term" value="F:DNA-binding transcription factor activity, RNA polymerase II-specific"/>
    <property type="evidence" value="ECO:0007669"/>
    <property type="project" value="InterPro"/>
</dbReference>
<dbReference type="InterPro" id="IPR017970">
    <property type="entry name" value="Homeobox_CS"/>
</dbReference>
<evidence type="ECO:0000256" key="5">
    <source>
        <dbReference type="RuleBase" id="RU000682"/>
    </source>
</evidence>
<evidence type="ECO:0000256" key="2">
    <source>
        <dbReference type="ARBA" id="ARBA00023155"/>
    </source>
</evidence>
<evidence type="ECO:0000313" key="9">
    <source>
        <dbReference type="Proteomes" id="UP000076761"/>
    </source>
</evidence>
<dbReference type="InParanoid" id="A0A165WBV7"/>
<keyword evidence="9" id="KW-1185">Reference proteome</keyword>
<dbReference type="AlphaFoldDB" id="A0A165WBV7"/>
<dbReference type="CDD" id="cd00086">
    <property type="entry name" value="homeodomain"/>
    <property type="match status" value="3"/>
</dbReference>
<feature type="region of interest" description="Disordered" evidence="6">
    <location>
        <begin position="1"/>
        <end position="39"/>
    </location>
</feature>
<protein>
    <recommendedName>
        <fullName evidence="7">Homeobox domain-containing protein</fullName>
    </recommendedName>
</protein>
<dbReference type="PANTHER" id="PTHR24324:SF9">
    <property type="entry name" value="HOMEOBOX DOMAIN-CONTAINING PROTEIN"/>
    <property type="match status" value="1"/>
</dbReference>
<dbReference type="PROSITE" id="PS50071">
    <property type="entry name" value="HOMEOBOX_2"/>
    <property type="match status" value="3"/>
</dbReference>
<dbReference type="OrthoDB" id="6159439at2759"/>
<keyword evidence="3 4" id="KW-0539">Nucleus</keyword>
<comment type="subcellular location">
    <subcellularLocation>
        <location evidence="4 5">Nucleus</location>
    </subcellularLocation>
</comment>
<dbReference type="SMART" id="SM00389">
    <property type="entry name" value="HOX"/>
    <property type="match status" value="3"/>
</dbReference>
<dbReference type="PROSITE" id="PS00027">
    <property type="entry name" value="HOMEOBOX_1"/>
    <property type="match status" value="1"/>
</dbReference>
<dbReference type="EMBL" id="KV425551">
    <property type="protein sequence ID" value="KZT30958.1"/>
    <property type="molecule type" value="Genomic_DNA"/>
</dbReference>
<dbReference type="InterPro" id="IPR001356">
    <property type="entry name" value="HD"/>
</dbReference>
<evidence type="ECO:0000256" key="1">
    <source>
        <dbReference type="ARBA" id="ARBA00023125"/>
    </source>
</evidence>
<dbReference type="GO" id="GO:0005634">
    <property type="term" value="C:nucleus"/>
    <property type="evidence" value="ECO:0007669"/>
    <property type="project" value="UniProtKB-SubCell"/>
</dbReference>
<dbReference type="Pfam" id="PF00046">
    <property type="entry name" value="Homeodomain"/>
    <property type="match status" value="3"/>
</dbReference>
<evidence type="ECO:0000313" key="8">
    <source>
        <dbReference type="EMBL" id="KZT30958.1"/>
    </source>
</evidence>
<feature type="DNA-binding region" description="Homeobox" evidence="4">
    <location>
        <begin position="186"/>
        <end position="245"/>
    </location>
</feature>
<sequence>MVTSFTSWPRSIDASSDVGDNDAAPRDKQQQKKPRHRHSAVQLAALNELYDKNEHPSLEDRTSLAKRLGMEVKTVNAWFQNKRASTKKRQQQQQQNQTQRASNSYELPPISALLASAPSPSTSSPVSRPVHRPPLPVDYDDYFDEEEFQMSSHLPPIGGFQPHQSSFYAGTERRQPLESTPEPTVPRKMRFRPTAAQTEELRKMYNVNPHPSKEEREELGESIGMRYQSVTNWFQNQRSLAKKRREDDLEGLHSDVPSISGRTRTSSPVTYSAFPPASTHPSLGLSVPPATSLHPSLRPVSPPIAAPRPTPYSVSATSRARPRRSRPEPYQLEKLKDLFRRTSNPSIEERGALALEVGMELTKVTNWFRNLRQTARRRGMRVEDFLDEYDGGSGEVSRAGTPSPSGDSSTASIPDDADRMDLDVEDADSSLNPHSMSRSHSDVSDEEYQEIVTPSPSPPPPAPVKVKGHTASPISEWAEKACLERCAMHGVKMEDALLLLSFHQSAAVGV</sequence>
<feature type="DNA-binding region" description="Homeobox" evidence="4">
    <location>
        <begin position="320"/>
        <end position="379"/>
    </location>
</feature>
<evidence type="ECO:0000256" key="3">
    <source>
        <dbReference type="ARBA" id="ARBA00023242"/>
    </source>
</evidence>
<dbReference type="InterPro" id="IPR009057">
    <property type="entry name" value="Homeodomain-like_sf"/>
</dbReference>
<dbReference type="GO" id="GO:0030154">
    <property type="term" value="P:cell differentiation"/>
    <property type="evidence" value="ECO:0007669"/>
    <property type="project" value="TreeGrafter"/>
</dbReference>
<dbReference type="InterPro" id="IPR051000">
    <property type="entry name" value="Homeobox_DNA-bind_prot"/>
</dbReference>
<feature type="domain" description="Homeobox" evidence="7">
    <location>
        <begin position="184"/>
        <end position="244"/>
    </location>
</feature>
<feature type="compositionally biased region" description="Basic and acidic residues" evidence="6">
    <location>
        <begin position="244"/>
        <end position="253"/>
    </location>
</feature>
<dbReference type="GO" id="GO:0000978">
    <property type="term" value="F:RNA polymerase II cis-regulatory region sequence-specific DNA binding"/>
    <property type="evidence" value="ECO:0007669"/>
    <property type="project" value="TreeGrafter"/>
</dbReference>
<dbReference type="Gene3D" id="1.10.10.60">
    <property type="entry name" value="Homeodomain-like"/>
    <property type="match status" value="3"/>
</dbReference>
<evidence type="ECO:0000256" key="6">
    <source>
        <dbReference type="SAM" id="MobiDB-lite"/>
    </source>
</evidence>
<feature type="region of interest" description="Disordered" evidence="6">
    <location>
        <begin position="388"/>
        <end position="468"/>
    </location>
</feature>
<feature type="region of interest" description="Disordered" evidence="6">
    <location>
        <begin position="80"/>
        <end position="139"/>
    </location>
</feature>
<dbReference type="PANTHER" id="PTHR24324">
    <property type="entry name" value="HOMEOBOX PROTEIN HHEX"/>
    <property type="match status" value="1"/>
</dbReference>
<feature type="compositionally biased region" description="Pro residues" evidence="6">
    <location>
        <begin position="300"/>
        <end position="310"/>
    </location>
</feature>
<proteinExistence type="predicted"/>
<evidence type="ECO:0000259" key="7">
    <source>
        <dbReference type="PROSITE" id="PS50071"/>
    </source>
</evidence>
<feature type="compositionally biased region" description="Polar residues" evidence="6">
    <location>
        <begin position="260"/>
        <end position="270"/>
    </location>
</feature>
<feature type="compositionally biased region" description="Polar residues" evidence="6">
    <location>
        <begin position="400"/>
        <end position="412"/>
    </location>
</feature>
<feature type="compositionally biased region" description="Low complexity" evidence="6">
    <location>
        <begin position="91"/>
        <end position="128"/>
    </location>
</feature>
<feature type="domain" description="Homeobox" evidence="7">
    <location>
        <begin position="318"/>
        <end position="378"/>
    </location>
</feature>
<evidence type="ECO:0000256" key="4">
    <source>
        <dbReference type="PROSITE-ProRule" id="PRU00108"/>
    </source>
</evidence>
<accession>A0A165WBV7</accession>
<gene>
    <name evidence="8" type="ORF">NEOLEDRAFT_1054268</name>
</gene>
<dbReference type="SUPFAM" id="SSF46689">
    <property type="entry name" value="Homeodomain-like"/>
    <property type="match status" value="3"/>
</dbReference>
<dbReference type="STRING" id="1314782.A0A165WBV7"/>
<organism evidence="8 9">
    <name type="scientific">Neolentinus lepideus HHB14362 ss-1</name>
    <dbReference type="NCBI Taxonomy" id="1314782"/>
    <lineage>
        <taxon>Eukaryota</taxon>
        <taxon>Fungi</taxon>
        <taxon>Dikarya</taxon>
        <taxon>Basidiomycota</taxon>
        <taxon>Agaricomycotina</taxon>
        <taxon>Agaricomycetes</taxon>
        <taxon>Gloeophyllales</taxon>
        <taxon>Gloeophyllaceae</taxon>
        <taxon>Neolentinus</taxon>
    </lineage>
</organism>
<keyword evidence="2 4" id="KW-0371">Homeobox</keyword>
<name>A0A165WBV7_9AGAM</name>
<reference evidence="8 9" key="1">
    <citation type="journal article" date="2016" name="Mol. Biol. Evol.">
        <title>Comparative Genomics of Early-Diverging Mushroom-Forming Fungi Provides Insights into the Origins of Lignocellulose Decay Capabilities.</title>
        <authorList>
            <person name="Nagy L.G."/>
            <person name="Riley R."/>
            <person name="Tritt A."/>
            <person name="Adam C."/>
            <person name="Daum C."/>
            <person name="Floudas D."/>
            <person name="Sun H."/>
            <person name="Yadav J.S."/>
            <person name="Pangilinan J."/>
            <person name="Larsson K.H."/>
            <person name="Matsuura K."/>
            <person name="Barry K."/>
            <person name="Labutti K."/>
            <person name="Kuo R."/>
            <person name="Ohm R.A."/>
            <person name="Bhattacharya S.S."/>
            <person name="Shirouzu T."/>
            <person name="Yoshinaga Y."/>
            <person name="Martin F.M."/>
            <person name="Grigoriev I.V."/>
            <person name="Hibbett D.S."/>
        </authorList>
    </citation>
    <scope>NUCLEOTIDE SEQUENCE [LARGE SCALE GENOMIC DNA]</scope>
    <source>
        <strain evidence="8 9">HHB14362 ss-1</strain>
    </source>
</reference>